<dbReference type="AlphaFoldDB" id="A0A0S6TY09"/>
<dbReference type="EMBL" id="DF384213">
    <property type="protein sequence ID" value="GAE00958.1"/>
    <property type="molecule type" value="Genomic_DNA"/>
</dbReference>
<dbReference type="Pfam" id="PF20378">
    <property type="entry name" value="DUF6673"/>
    <property type="match status" value="1"/>
</dbReference>
<feature type="domain" description="DUF6673" evidence="1">
    <location>
        <begin position="1"/>
        <end position="114"/>
    </location>
</feature>
<dbReference type="HOGENOM" id="CLU_161951_1_0_9"/>
<dbReference type="Proteomes" id="UP000054164">
    <property type="component" value="Unassembled WGS sequence"/>
</dbReference>
<name>A0A0S6TY09_CLOBO</name>
<accession>A0A0S6TY09</accession>
<proteinExistence type="predicted"/>
<evidence type="ECO:0000259" key="1">
    <source>
        <dbReference type="Pfam" id="PF20378"/>
    </source>
</evidence>
<dbReference type="RefSeq" id="WP_030033396.1">
    <property type="nucleotide sequence ID" value="NZ_DF384213.1"/>
</dbReference>
<gene>
    <name evidence="2" type="ORF">CBO05C_0648</name>
</gene>
<sequence length="114" mass="12978">MKINGVELQDLDILDLEVAEKYEKTMESVEGISKKIQGMKISESIKFQCNAIFNVFNTMFGEGTDKKVFGDKVNLLTCLKAFDELITQVNAQNAEVEKIANKYSHNRATRRNKK</sequence>
<dbReference type="InterPro" id="IPR046655">
    <property type="entry name" value="DUF6673"/>
</dbReference>
<protein>
    <recommendedName>
        <fullName evidence="1">DUF6673 domain-containing protein</fullName>
    </recommendedName>
</protein>
<reference evidence="2" key="1">
    <citation type="submission" date="2013-10" db="EMBL/GenBank/DDBJ databases">
        <title>Draft genome sequence of Clostridium botulinum type B strain Osaka05.</title>
        <authorList>
            <person name="Sakaguchi Y."/>
            <person name="Hosomi K."/>
            <person name="Uchiyama J."/>
            <person name="Ogura Y."/>
            <person name="Sakaguchi M."/>
            <person name="Kohda T."/>
            <person name="Mukamoto M."/>
            <person name="Misawa N."/>
            <person name="Matsuzaki S."/>
            <person name="Hayashi T."/>
            <person name="Kozaki S."/>
        </authorList>
    </citation>
    <scope>NUCLEOTIDE SEQUENCE</scope>
    <source>
        <strain evidence="2">Osaka05</strain>
    </source>
</reference>
<organism evidence="2">
    <name type="scientific">Clostridium botulinum B str. Osaka05</name>
    <dbReference type="NCBI Taxonomy" id="1407017"/>
    <lineage>
        <taxon>Bacteria</taxon>
        <taxon>Bacillati</taxon>
        <taxon>Bacillota</taxon>
        <taxon>Clostridia</taxon>
        <taxon>Eubacteriales</taxon>
        <taxon>Clostridiaceae</taxon>
        <taxon>Clostridium</taxon>
    </lineage>
</organism>
<evidence type="ECO:0000313" key="2">
    <source>
        <dbReference type="EMBL" id="GAE00958.1"/>
    </source>
</evidence>